<evidence type="ECO:0000256" key="1">
    <source>
        <dbReference type="SAM" id="MobiDB-lite"/>
    </source>
</evidence>
<feature type="region of interest" description="Disordered" evidence="1">
    <location>
        <begin position="64"/>
        <end position="150"/>
    </location>
</feature>
<organism evidence="2 3">
    <name type="scientific">Polarella glacialis</name>
    <name type="common">Dinoflagellate</name>
    <dbReference type="NCBI Taxonomy" id="89957"/>
    <lineage>
        <taxon>Eukaryota</taxon>
        <taxon>Sar</taxon>
        <taxon>Alveolata</taxon>
        <taxon>Dinophyceae</taxon>
        <taxon>Suessiales</taxon>
        <taxon>Suessiaceae</taxon>
        <taxon>Polarella</taxon>
    </lineage>
</organism>
<reference evidence="2" key="1">
    <citation type="submission" date="2021-02" db="EMBL/GenBank/DDBJ databases">
        <authorList>
            <person name="Dougan E. K."/>
            <person name="Rhodes N."/>
            <person name="Thang M."/>
            <person name="Chan C."/>
        </authorList>
    </citation>
    <scope>NUCLEOTIDE SEQUENCE</scope>
</reference>
<feature type="non-terminal residue" evidence="2">
    <location>
        <position position="150"/>
    </location>
</feature>
<name>A0A813DL55_POLGL</name>
<gene>
    <name evidence="2" type="ORF">PGLA1383_LOCUS8555</name>
</gene>
<protein>
    <submittedName>
        <fullName evidence="2">Uncharacterized protein</fullName>
    </submittedName>
</protein>
<accession>A0A813DL55</accession>
<feature type="compositionally biased region" description="Polar residues" evidence="1">
    <location>
        <begin position="106"/>
        <end position="122"/>
    </location>
</feature>
<dbReference type="EMBL" id="CAJNNV010003899">
    <property type="protein sequence ID" value="CAE8589826.1"/>
    <property type="molecule type" value="Genomic_DNA"/>
</dbReference>
<dbReference type="AlphaFoldDB" id="A0A813DL55"/>
<keyword evidence="3" id="KW-1185">Reference proteome</keyword>
<feature type="compositionally biased region" description="Basic and acidic residues" evidence="1">
    <location>
        <begin position="77"/>
        <end position="86"/>
    </location>
</feature>
<comment type="caution">
    <text evidence="2">The sequence shown here is derived from an EMBL/GenBank/DDBJ whole genome shotgun (WGS) entry which is preliminary data.</text>
</comment>
<proteinExistence type="predicted"/>
<sequence length="150" mass="16200">ELLLDDNGPQLLRGSQAAKAAADELLDLVVAVESQDGPDGRWTKRIQEFRFKSLNEEWCQAVLLRTKGGHPTGRQDVGAKKLDSSETRAPSLELQSRRGPARSPAKNESLSSTLGASGSKRSASTKREKLSRTVGSFAASGARQREPSLE</sequence>
<dbReference type="Proteomes" id="UP000654075">
    <property type="component" value="Unassembled WGS sequence"/>
</dbReference>
<evidence type="ECO:0000313" key="2">
    <source>
        <dbReference type="EMBL" id="CAE8589826.1"/>
    </source>
</evidence>
<evidence type="ECO:0000313" key="3">
    <source>
        <dbReference type="Proteomes" id="UP000654075"/>
    </source>
</evidence>